<dbReference type="InterPro" id="IPR017853">
    <property type="entry name" value="GH"/>
</dbReference>
<dbReference type="EC" id="2.4.1.-" evidence="9"/>
<dbReference type="Pfam" id="PF03198">
    <property type="entry name" value="Glyco_hydro_72"/>
    <property type="match status" value="1"/>
</dbReference>
<keyword evidence="5 9" id="KW-0472">Membrane</keyword>
<evidence type="ECO:0000259" key="10">
    <source>
        <dbReference type="SMART" id="SM00768"/>
    </source>
</evidence>
<feature type="signal peptide" evidence="9">
    <location>
        <begin position="1"/>
        <end position="17"/>
    </location>
</feature>
<sequence>MVSKTLSMLALAGAAVAELPPIHIKGMKFFYENGTQFYMKGIAYQAEIATAGSSTNTGNNTDYKDPLSSESDCKRDVPLLQELGVNTIRTYAIDPKVDHDKCMKLLDDAGIYVISDLSQPALAINRDEPEWNTELFTRYKDVIDALAKYKNTIGFFAGNEVSDAKNNTEASAYVKAAIRDTKKYIVDKKYRPMGVGYASNDHPDIRNEIAEYFNCGEDAEATDFWGYNIYSWCGKSSMKESGYDKWVEFFKSYNVPVFFAEYGCNAGGAKTRIYTDTEALFSDEMTGVFSGGLVFKYQQEENDYGVVEIKNGKAEKQGDFDALKKAHAKVNPTRVQEKDYNPNTGRDQCPAVGDVWKSNKNLPPTPDQTLCDCAEAASECGPADDLDIKDYGSLFGYICGEKPELCAGINGNATTGVYGAYSMCDAKAKLTYLLGAYYKDQKSSSSACDHKGKASVKKANAESSCLQRCHFLRQCPQQPGCHRYWCSCQPHQHFHYWRQRQCRFQHFHLPRLHLRQPRRCPVQRRCPRRWRCHDCSVNASYFVETLGMYLSSSLSV</sequence>
<evidence type="ECO:0000256" key="7">
    <source>
        <dbReference type="ARBA" id="ARBA00023180"/>
    </source>
</evidence>
<evidence type="ECO:0000256" key="5">
    <source>
        <dbReference type="ARBA" id="ARBA00023136"/>
    </source>
</evidence>
<protein>
    <recommendedName>
        <fullName evidence="9">1,3-beta-glucanosyltransferase</fullName>
        <ecNumber evidence="9">2.4.1.-</ecNumber>
    </recommendedName>
</protein>
<keyword evidence="3 9" id="KW-0336">GPI-anchor</keyword>
<evidence type="ECO:0000256" key="8">
    <source>
        <dbReference type="ARBA" id="ARBA00023288"/>
    </source>
</evidence>
<gene>
    <name evidence="11" type="ORF">IM811_016782</name>
</gene>
<dbReference type="PANTHER" id="PTHR31468:SF2">
    <property type="entry name" value="1,3-BETA-GLUCANOSYLTRANSFERASE GAS1"/>
    <property type="match status" value="1"/>
</dbReference>
<dbReference type="Proteomes" id="UP000616885">
    <property type="component" value="Unassembled WGS sequence"/>
</dbReference>
<dbReference type="AlphaFoldDB" id="A0A8H7KDR4"/>
<dbReference type="PANTHER" id="PTHR31468">
    <property type="entry name" value="1,3-BETA-GLUCANOSYLTRANSFERASE GAS1"/>
    <property type="match status" value="1"/>
</dbReference>
<dbReference type="InterPro" id="IPR004886">
    <property type="entry name" value="Glucanosyltransferase"/>
</dbReference>
<proteinExistence type="inferred from homology"/>
<keyword evidence="7" id="KW-0325">Glycoprotein</keyword>
<evidence type="ECO:0000256" key="2">
    <source>
        <dbReference type="ARBA" id="ARBA00007528"/>
    </source>
</evidence>
<evidence type="ECO:0000313" key="11">
    <source>
        <dbReference type="EMBL" id="KAF9748987.1"/>
    </source>
</evidence>
<evidence type="ECO:0000256" key="1">
    <source>
        <dbReference type="ARBA" id="ARBA00004609"/>
    </source>
</evidence>
<feature type="domain" description="X8" evidence="10">
    <location>
        <begin position="378"/>
        <end position="471"/>
    </location>
</feature>
<keyword evidence="4 9" id="KW-0732">Signal</keyword>
<keyword evidence="9" id="KW-0808">Transferase</keyword>
<evidence type="ECO:0000256" key="6">
    <source>
        <dbReference type="ARBA" id="ARBA00023157"/>
    </source>
</evidence>
<evidence type="ECO:0000256" key="3">
    <source>
        <dbReference type="ARBA" id="ARBA00022622"/>
    </source>
</evidence>
<evidence type="ECO:0000256" key="9">
    <source>
        <dbReference type="RuleBase" id="RU361209"/>
    </source>
</evidence>
<comment type="similarity">
    <text evidence="2 9">Belongs to the glycosyl hydrolase 72 family.</text>
</comment>
<comment type="subcellular location">
    <subcellularLocation>
        <location evidence="1 9">Cell membrane</location>
        <topology evidence="1 9">Lipid-anchor</topology>
        <topology evidence="1 9">GPI-anchor</topology>
    </subcellularLocation>
</comment>
<dbReference type="GO" id="GO:0042124">
    <property type="term" value="F:1,3-beta-glucanosyltransferase activity"/>
    <property type="evidence" value="ECO:0007669"/>
    <property type="project" value="TreeGrafter"/>
</dbReference>
<dbReference type="GO" id="GO:0071970">
    <property type="term" value="P:fungal-type cell wall (1-&gt;3)-beta-D-glucan biosynthetic process"/>
    <property type="evidence" value="ECO:0007669"/>
    <property type="project" value="TreeGrafter"/>
</dbReference>
<dbReference type="Pfam" id="PF07983">
    <property type="entry name" value="X8"/>
    <property type="match status" value="1"/>
</dbReference>
<dbReference type="SMART" id="SM00768">
    <property type="entry name" value="X8"/>
    <property type="match status" value="1"/>
</dbReference>
<evidence type="ECO:0000256" key="4">
    <source>
        <dbReference type="ARBA" id="ARBA00022729"/>
    </source>
</evidence>
<evidence type="ECO:0000313" key="12">
    <source>
        <dbReference type="Proteomes" id="UP000616885"/>
    </source>
</evidence>
<dbReference type="Gene3D" id="3.20.20.80">
    <property type="entry name" value="Glycosidases"/>
    <property type="match status" value="1"/>
</dbReference>
<keyword evidence="6" id="KW-1015">Disulfide bond</keyword>
<organism evidence="11 12">
    <name type="scientific">Bionectria ochroleuca</name>
    <name type="common">Gliocladium roseum</name>
    <dbReference type="NCBI Taxonomy" id="29856"/>
    <lineage>
        <taxon>Eukaryota</taxon>
        <taxon>Fungi</taxon>
        <taxon>Dikarya</taxon>
        <taxon>Ascomycota</taxon>
        <taxon>Pezizomycotina</taxon>
        <taxon>Sordariomycetes</taxon>
        <taxon>Hypocreomycetidae</taxon>
        <taxon>Hypocreales</taxon>
        <taxon>Bionectriaceae</taxon>
        <taxon>Clonostachys</taxon>
    </lineage>
</organism>
<comment type="caution">
    <text evidence="11">The sequence shown here is derived from an EMBL/GenBank/DDBJ whole genome shotgun (WGS) entry which is preliminary data.</text>
</comment>
<dbReference type="GO" id="GO:0031505">
    <property type="term" value="P:fungal-type cell wall organization"/>
    <property type="evidence" value="ECO:0007669"/>
    <property type="project" value="TreeGrafter"/>
</dbReference>
<dbReference type="GO" id="GO:0098552">
    <property type="term" value="C:side of membrane"/>
    <property type="evidence" value="ECO:0007669"/>
    <property type="project" value="UniProtKB-KW"/>
</dbReference>
<reference evidence="11" key="1">
    <citation type="submission" date="2020-10" db="EMBL/GenBank/DDBJ databases">
        <title>High-Quality Genome Resource of Clonostachys rosea strain S41 by Oxford Nanopore Long-Read Sequencing.</title>
        <authorList>
            <person name="Wang H."/>
        </authorList>
    </citation>
    <scope>NUCLEOTIDE SEQUENCE</scope>
    <source>
        <strain evidence="11">S41</strain>
    </source>
</reference>
<accession>A0A8H7KDR4</accession>
<name>A0A8H7KDR4_BIOOC</name>
<keyword evidence="8 9" id="KW-0449">Lipoprotein</keyword>
<feature type="chain" id="PRO_5034749659" description="1,3-beta-glucanosyltransferase" evidence="9">
    <location>
        <begin position="18"/>
        <end position="556"/>
    </location>
</feature>
<dbReference type="InterPro" id="IPR012946">
    <property type="entry name" value="X8"/>
</dbReference>
<comment type="function">
    <text evidence="9">Splits internally a 1,3-beta-glucan molecule and transfers the newly generated reducing end (the donor) to the non-reducing end of another 1,3-beta-glucan molecule (the acceptor) forming a 1,3-beta linkage, resulting in the elongation of 1,3-beta-glucan chains in the cell wall.</text>
</comment>
<dbReference type="FunFam" id="3.20.20.80:FF:000038">
    <property type="entry name" value="1,3-beta-glucanosyltransferase"/>
    <property type="match status" value="1"/>
</dbReference>
<dbReference type="SUPFAM" id="SSF51445">
    <property type="entry name" value="(Trans)glycosidases"/>
    <property type="match status" value="1"/>
</dbReference>
<dbReference type="GO" id="GO:0005886">
    <property type="term" value="C:plasma membrane"/>
    <property type="evidence" value="ECO:0007669"/>
    <property type="project" value="UniProtKB-SubCell"/>
</dbReference>
<dbReference type="Gene3D" id="1.20.58.1040">
    <property type="match status" value="1"/>
</dbReference>
<dbReference type="EMBL" id="JADCTT010000008">
    <property type="protein sequence ID" value="KAF9748987.1"/>
    <property type="molecule type" value="Genomic_DNA"/>
</dbReference>